<evidence type="ECO:0000313" key="2">
    <source>
        <dbReference type="EMBL" id="KAK3368831.1"/>
    </source>
</evidence>
<reference evidence="2" key="2">
    <citation type="submission" date="2023-06" db="EMBL/GenBank/DDBJ databases">
        <authorList>
            <consortium name="Lawrence Berkeley National Laboratory"/>
            <person name="Haridas S."/>
            <person name="Hensen N."/>
            <person name="Bonometti L."/>
            <person name="Westerberg I."/>
            <person name="Brannstrom I.O."/>
            <person name="Guillou S."/>
            <person name="Cros-Aarteil S."/>
            <person name="Calhoun S."/>
            <person name="Kuo A."/>
            <person name="Mondo S."/>
            <person name="Pangilinan J."/>
            <person name="Riley R."/>
            <person name="Labutti K."/>
            <person name="Andreopoulos B."/>
            <person name="Lipzen A."/>
            <person name="Chen C."/>
            <person name="Yanf M."/>
            <person name="Daum C."/>
            <person name="Ng V."/>
            <person name="Clum A."/>
            <person name="Steindorff A."/>
            <person name="Ohm R."/>
            <person name="Martin F."/>
            <person name="Silar P."/>
            <person name="Natvig D."/>
            <person name="Lalanne C."/>
            <person name="Gautier V."/>
            <person name="Ament-Velasquez S.L."/>
            <person name="Kruys A."/>
            <person name="Hutchinson M.I."/>
            <person name="Powell A.J."/>
            <person name="Barry K."/>
            <person name="Miller A.N."/>
            <person name="Grigoriev I.V."/>
            <person name="Debuchy R."/>
            <person name="Gladieux P."/>
            <person name="Thoren M.H."/>
            <person name="Johannesson H."/>
        </authorList>
    </citation>
    <scope>NUCLEOTIDE SEQUENCE</scope>
    <source>
        <strain evidence="2">CBS 958.72</strain>
    </source>
</reference>
<accession>A0AAE0N2T8</accession>
<evidence type="ECO:0000313" key="3">
    <source>
        <dbReference type="Proteomes" id="UP001287356"/>
    </source>
</evidence>
<dbReference type="EMBL" id="JAULSN010000006">
    <property type="protein sequence ID" value="KAK3368831.1"/>
    <property type="molecule type" value="Genomic_DNA"/>
</dbReference>
<dbReference type="PANTHER" id="PTHR46411">
    <property type="entry name" value="FAMILY ATPASE, PUTATIVE-RELATED"/>
    <property type="match status" value="1"/>
</dbReference>
<dbReference type="Proteomes" id="UP001287356">
    <property type="component" value="Unassembled WGS sequence"/>
</dbReference>
<dbReference type="SUPFAM" id="SSF52540">
    <property type="entry name" value="P-loop containing nucleoside triphosphate hydrolases"/>
    <property type="match status" value="1"/>
</dbReference>
<dbReference type="Pfam" id="PF23232">
    <property type="entry name" value="AAA_lid_13"/>
    <property type="match status" value="1"/>
</dbReference>
<proteinExistence type="predicted"/>
<name>A0AAE0N2T8_9PEZI</name>
<protein>
    <recommendedName>
        <fullName evidence="1">AAA+ ATPase lid domain-containing protein</fullName>
    </recommendedName>
</protein>
<dbReference type="AlphaFoldDB" id="A0AAE0N2T8"/>
<dbReference type="Gene3D" id="3.40.50.300">
    <property type="entry name" value="P-loop containing nucleotide triphosphate hydrolases"/>
    <property type="match status" value="1"/>
</dbReference>
<sequence length="222" mass="25052">MDSHSVAEEARKPLYRVTCGDIGTSPSVVETNLGMANLSWRSFRPVVLLDEAEVFLQERSLSDLNRNALVSVLSGSLYLEPELPTSSPGIMILTSNRVGTFDEGFKSRIQLSLYYPKLTQASRRKVWQNFFDRLDSDPVASVELDIEDLRRNALTLSKFELNGREIINAINIARPLAISEGKLLDFGCLEKVIKVQRDFEKYLKNVNEGLGDEEVAREEGRR</sequence>
<gene>
    <name evidence="2" type="ORF">B0T24DRAFT_532761</name>
</gene>
<dbReference type="PANTHER" id="PTHR46411:SF2">
    <property type="entry name" value="AAA+ ATPASE DOMAIN-CONTAINING PROTEIN"/>
    <property type="match status" value="1"/>
</dbReference>
<comment type="caution">
    <text evidence="2">The sequence shown here is derived from an EMBL/GenBank/DDBJ whole genome shotgun (WGS) entry which is preliminary data.</text>
</comment>
<keyword evidence="3" id="KW-1185">Reference proteome</keyword>
<organism evidence="2 3">
    <name type="scientific">Lasiosphaeria ovina</name>
    <dbReference type="NCBI Taxonomy" id="92902"/>
    <lineage>
        <taxon>Eukaryota</taxon>
        <taxon>Fungi</taxon>
        <taxon>Dikarya</taxon>
        <taxon>Ascomycota</taxon>
        <taxon>Pezizomycotina</taxon>
        <taxon>Sordariomycetes</taxon>
        <taxon>Sordariomycetidae</taxon>
        <taxon>Sordariales</taxon>
        <taxon>Lasiosphaeriaceae</taxon>
        <taxon>Lasiosphaeria</taxon>
    </lineage>
</organism>
<reference evidence="2" key="1">
    <citation type="journal article" date="2023" name="Mol. Phylogenet. Evol.">
        <title>Genome-scale phylogeny and comparative genomics of the fungal order Sordariales.</title>
        <authorList>
            <person name="Hensen N."/>
            <person name="Bonometti L."/>
            <person name="Westerberg I."/>
            <person name="Brannstrom I.O."/>
            <person name="Guillou S."/>
            <person name="Cros-Aarteil S."/>
            <person name="Calhoun S."/>
            <person name="Haridas S."/>
            <person name="Kuo A."/>
            <person name="Mondo S."/>
            <person name="Pangilinan J."/>
            <person name="Riley R."/>
            <person name="LaButti K."/>
            <person name="Andreopoulos B."/>
            <person name="Lipzen A."/>
            <person name="Chen C."/>
            <person name="Yan M."/>
            <person name="Daum C."/>
            <person name="Ng V."/>
            <person name="Clum A."/>
            <person name="Steindorff A."/>
            <person name="Ohm R.A."/>
            <person name="Martin F."/>
            <person name="Silar P."/>
            <person name="Natvig D.O."/>
            <person name="Lalanne C."/>
            <person name="Gautier V."/>
            <person name="Ament-Velasquez S.L."/>
            <person name="Kruys A."/>
            <person name="Hutchinson M.I."/>
            <person name="Powell A.J."/>
            <person name="Barry K."/>
            <person name="Miller A.N."/>
            <person name="Grigoriev I.V."/>
            <person name="Debuchy R."/>
            <person name="Gladieux P."/>
            <person name="Hiltunen Thoren M."/>
            <person name="Johannesson H."/>
        </authorList>
    </citation>
    <scope>NUCLEOTIDE SEQUENCE</scope>
    <source>
        <strain evidence="2">CBS 958.72</strain>
    </source>
</reference>
<feature type="domain" description="AAA+ ATPase lid" evidence="1">
    <location>
        <begin position="118"/>
        <end position="208"/>
    </location>
</feature>
<dbReference type="InterPro" id="IPR056599">
    <property type="entry name" value="AAA_lid_fung"/>
</dbReference>
<evidence type="ECO:0000259" key="1">
    <source>
        <dbReference type="Pfam" id="PF23232"/>
    </source>
</evidence>
<dbReference type="InterPro" id="IPR027417">
    <property type="entry name" value="P-loop_NTPase"/>
</dbReference>